<comment type="caution">
    <text evidence="3">The sequence shown here is derived from an EMBL/GenBank/DDBJ whole genome shotgun (WGS) entry which is preliminary data.</text>
</comment>
<proteinExistence type="predicted"/>
<dbReference type="InterPro" id="IPR052204">
    <property type="entry name" value="PpiC/parvulin_rotamase"/>
</dbReference>
<dbReference type="Proteomes" id="UP001193680">
    <property type="component" value="Unassembled WGS sequence"/>
</dbReference>
<evidence type="ECO:0000313" key="4">
    <source>
        <dbReference type="Proteomes" id="UP001193680"/>
    </source>
</evidence>
<sequence>MSIHPDSRAKAHHILLDCAEACLELIPQIHSLEDFERMAREHSKCPSAKIGGDIGLVKPEVIVKELGEQIFSDLPLDQVHGPFQTVHGYHLIWIKRRHLAT</sequence>
<dbReference type="EMBL" id="JACBGI020000002">
    <property type="protein sequence ID" value="MBF6057087.1"/>
    <property type="molecule type" value="Genomic_DNA"/>
</dbReference>
<organism evidence="3 4">
    <name type="scientific">Thiomicrorhabdus heinhorstiae</name>
    <dbReference type="NCBI Taxonomy" id="2748010"/>
    <lineage>
        <taxon>Bacteria</taxon>
        <taxon>Pseudomonadati</taxon>
        <taxon>Pseudomonadota</taxon>
        <taxon>Gammaproteobacteria</taxon>
        <taxon>Thiotrichales</taxon>
        <taxon>Piscirickettsiaceae</taxon>
        <taxon>Thiomicrorhabdus</taxon>
    </lineage>
</organism>
<keyword evidence="4" id="KW-1185">Reference proteome</keyword>
<dbReference type="PANTHER" id="PTHR43629:SF2">
    <property type="entry name" value="RHODANESE-LIKE_PPIC DOMAIN-CONTAINING PROTEIN 12, CHLOROPLASTIC"/>
    <property type="match status" value="1"/>
</dbReference>
<name>A0ABS0BTB3_9GAMM</name>
<dbReference type="InterPro" id="IPR046357">
    <property type="entry name" value="PPIase_dom_sf"/>
</dbReference>
<dbReference type="RefSeq" id="WP_194947457.1">
    <property type="nucleotide sequence ID" value="NZ_JACBGI020000002.1"/>
</dbReference>
<dbReference type="InterPro" id="IPR000297">
    <property type="entry name" value="PPIase_PpiC"/>
</dbReference>
<evidence type="ECO:0000259" key="2">
    <source>
        <dbReference type="PROSITE" id="PS50198"/>
    </source>
</evidence>
<dbReference type="PANTHER" id="PTHR43629">
    <property type="entry name" value="PEPTIDYL-PROLYL CIS-TRANS ISOMERASE"/>
    <property type="match status" value="1"/>
</dbReference>
<dbReference type="PROSITE" id="PS50198">
    <property type="entry name" value="PPIC_PPIASE_2"/>
    <property type="match status" value="1"/>
</dbReference>
<dbReference type="GO" id="GO:0016853">
    <property type="term" value="F:isomerase activity"/>
    <property type="evidence" value="ECO:0007669"/>
    <property type="project" value="UniProtKB-KW"/>
</dbReference>
<dbReference type="SUPFAM" id="SSF54534">
    <property type="entry name" value="FKBP-like"/>
    <property type="match status" value="1"/>
</dbReference>
<evidence type="ECO:0000313" key="3">
    <source>
        <dbReference type="EMBL" id="MBF6057087.1"/>
    </source>
</evidence>
<protein>
    <submittedName>
        <fullName evidence="3">Peptidylprolyl isomerase</fullName>
    </submittedName>
</protein>
<reference evidence="3 4" key="1">
    <citation type="submission" date="2020-11" db="EMBL/GenBank/DDBJ databases">
        <title>Sulfur oxidizing isolate from Hospital Hole Sinkhole.</title>
        <authorList>
            <person name="Scott K.M."/>
        </authorList>
    </citation>
    <scope>NUCLEOTIDE SEQUENCE [LARGE SCALE GENOMIC DNA]</scope>
    <source>
        <strain evidence="3 4">HH1</strain>
    </source>
</reference>
<accession>A0ABS0BTB3</accession>
<evidence type="ECO:0000256" key="1">
    <source>
        <dbReference type="PROSITE-ProRule" id="PRU00278"/>
    </source>
</evidence>
<keyword evidence="1" id="KW-0697">Rotamase</keyword>
<dbReference type="Gene3D" id="3.10.50.40">
    <property type="match status" value="1"/>
</dbReference>
<dbReference type="Pfam" id="PF00639">
    <property type="entry name" value="Rotamase"/>
    <property type="match status" value="1"/>
</dbReference>
<feature type="domain" description="PpiC" evidence="2">
    <location>
        <begin position="6"/>
        <end position="96"/>
    </location>
</feature>
<gene>
    <name evidence="3" type="ORF">H8792_001905</name>
</gene>
<keyword evidence="1 3" id="KW-0413">Isomerase</keyword>